<accession>A0A2N9WRJ1</accession>
<evidence type="ECO:0000313" key="2">
    <source>
        <dbReference type="EMBL" id="PIT12737.1"/>
    </source>
</evidence>
<sequence length="80" mass="9676">MAIFGACASNEDNNKDWKFFIRYRGFIHAKNKALFWIICFIFVIATIFLFEQTVFAKRGLWITYSSNDQIQPIRYWTLYY</sequence>
<protein>
    <submittedName>
        <fullName evidence="2">Uncharacterized protein</fullName>
    </submittedName>
</protein>
<keyword evidence="1" id="KW-0472">Membrane</keyword>
<evidence type="ECO:0000256" key="1">
    <source>
        <dbReference type="SAM" id="Phobius"/>
    </source>
</evidence>
<dbReference type="Proteomes" id="UP000231293">
    <property type="component" value="Unassembled WGS sequence"/>
</dbReference>
<comment type="caution">
    <text evidence="2">The sequence shown here is derived from an EMBL/GenBank/DDBJ whole genome shotgun (WGS) entry which is preliminary data.</text>
</comment>
<name>A0A2N9WRJ1_9NEIS</name>
<keyword evidence="1" id="KW-0812">Transmembrane</keyword>
<evidence type="ECO:0000313" key="3">
    <source>
        <dbReference type="Proteomes" id="UP000231293"/>
    </source>
</evidence>
<feature type="transmembrane region" description="Helical" evidence="1">
    <location>
        <begin position="33"/>
        <end position="50"/>
    </location>
</feature>
<reference evidence="2 3" key="1">
    <citation type="journal article" date="2017" name="MBio">
        <title>Type VI secretion-mediated competition in the bee gut microbiome.</title>
        <authorList>
            <person name="Steele M.I."/>
            <person name="Kwong W.K."/>
            <person name="Powell J.E."/>
            <person name="Whiteley M."/>
            <person name="Moran N.A."/>
        </authorList>
    </citation>
    <scope>NUCLEOTIDE SEQUENCE [LARGE SCALE GENOMIC DNA]</scope>
    <source>
        <strain evidence="2 3">App2-2</strain>
    </source>
</reference>
<gene>
    <name evidence="2" type="ORF">BGI32_11190</name>
</gene>
<keyword evidence="1" id="KW-1133">Transmembrane helix</keyword>
<dbReference type="EMBL" id="MDVB01000113">
    <property type="protein sequence ID" value="PIT12737.1"/>
    <property type="molecule type" value="Genomic_DNA"/>
</dbReference>
<organism evidence="2 3">
    <name type="scientific">Snodgrassella alvi</name>
    <dbReference type="NCBI Taxonomy" id="1196083"/>
    <lineage>
        <taxon>Bacteria</taxon>
        <taxon>Pseudomonadati</taxon>
        <taxon>Pseudomonadota</taxon>
        <taxon>Betaproteobacteria</taxon>
        <taxon>Neisseriales</taxon>
        <taxon>Neisseriaceae</taxon>
        <taxon>Snodgrassella</taxon>
    </lineage>
</organism>
<dbReference type="AlphaFoldDB" id="A0A2N9WRJ1"/>
<proteinExistence type="predicted"/>